<evidence type="ECO:0000259" key="1">
    <source>
        <dbReference type="SMART" id="SM00901"/>
    </source>
</evidence>
<dbReference type="EMBL" id="JBHSBD010000127">
    <property type="protein sequence ID" value="MFC3970885.1"/>
    <property type="molecule type" value="Genomic_DNA"/>
</dbReference>
<reference evidence="3" key="1">
    <citation type="journal article" date="2019" name="Int. J. Syst. Evol. Microbiol.">
        <title>The Global Catalogue of Microorganisms (GCM) 10K type strain sequencing project: providing services to taxonomists for standard genome sequencing and annotation.</title>
        <authorList>
            <consortium name="The Broad Institute Genomics Platform"/>
            <consortium name="The Broad Institute Genome Sequencing Center for Infectious Disease"/>
            <person name="Wu L."/>
            <person name="Ma J."/>
        </authorList>
    </citation>
    <scope>NUCLEOTIDE SEQUENCE [LARGE SCALE GENOMIC DNA]</scope>
    <source>
        <strain evidence="3">TBRC 5781</strain>
    </source>
</reference>
<dbReference type="InterPro" id="IPR014966">
    <property type="entry name" value="FRG-dom"/>
</dbReference>
<gene>
    <name evidence="2" type="ORF">ACFOVS_22710</name>
</gene>
<name>A0ABV8EFX3_9HYPH</name>
<dbReference type="Pfam" id="PF08867">
    <property type="entry name" value="FRG"/>
    <property type="match status" value="1"/>
</dbReference>
<dbReference type="Proteomes" id="UP001595697">
    <property type="component" value="Unassembled WGS sequence"/>
</dbReference>
<organism evidence="2 3">
    <name type="scientific">Rhizobium lemnae</name>
    <dbReference type="NCBI Taxonomy" id="1214924"/>
    <lineage>
        <taxon>Bacteria</taxon>
        <taxon>Pseudomonadati</taxon>
        <taxon>Pseudomonadota</taxon>
        <taxon>Alphaproteobacteria</taxon>
        <taxon>Hyphomicrobiales</taxon>
        <taxon>Rhizobiaceae</taxon>
        <taxon>Rhizobium/Agrobacterium group</taxon>
        <taxon>Rhizobium</taxon>
    </lineage>
</organism>
<dbReference type="SMART" id="SM00901">
    <property type="entry name" value="FRG"/>
    <property type="match status" value="1"/>
</dbReference>
<dbReference type="RefSeq" id="WP_247261360.1">
    <property type="nucleotide sequence ID" value="NZ_JALJQZ010000020.1"/>
</dbReference>
<comment type="caution">
    <text evidence="2">The sequence shown here is derived from an EMBL/GenBank/DDBJ whole genome shotgun (WGS) entry which is preliminary data.</text>
</comment>
<accession>A0ABV8EFX3</accession>
<sequence>MKGTTAYNSFRERARLRKAARAKFAEFIEWVHNHASHRWVFRGQPQHWALKPTVGRSQAYKPEIERLLLDEFKRSALPHLDRSRLTNNWDWLAVAQHHGLPTRLLDWTTNPLVACYFATGQYGKSKQEGEIYAYEAGEVGFYDPANPTEVDPLSIEKPGFFRPSALAARIVSQRGLFSIQPQPDKAWYLSKKTDKFLIPNEFKTEFRRALFNMGADAAFIMSDLDGLAATLKWRYESRMLSE</sequence>
<evidence type="ECO:0000313" key="3">
    <source>
        <dbReference type="Proteomes" id="UP001595697"/>
    </source>
</evidence>
<keyword evidence="3" id="KW-1185">Reference proteome</keyword>
<evidence type="ECO:0000313" key="2">
    <source>
        <dbReference type="EMBL" id="MFC3970885.1"/>
    </source>
</evidence>
<feature type="domain" description="FRG" evidence="1">
    <location>
        <begin position="35"/>
        <end position="132"/>
    </location>
</feature>
<protein>
    <submittedName>
        <fullName evidence="2">FRG domain-containing protein</fullName>
    </submittedName>
</protein>
<proteinExistence type="predicted"/>